<dbReference type="EMBL" id="SGWQ01000002">
    <property type="protein sequence ID" value="RZS43632.1"/>
    <property type="molecule type" value="Genomic_DNA"/>
</dbReference>
<name>A0A4Q7L5T4_9PSEU</name>
<organism evidence="1 2">
    <name type="scientific">Herbihabitans rhizosphaerae</name>
    <dbReference type="NCBI Taxonomy" id="1872711"/>
    <lineage>
        <taxon>Bacteria</taxon>
        <taxon>Bacillati</taxon>
        <taxon>Actinomycetota</taxon>
        <taxon>Actinomycetes</taxon>
        <taxon>Pseudonocardiales</taxon>
        <taxon>Pseudonocardiaceae</taxon>
        <taxon>Herbihabitans</taxon>
    </lineage>
</organism>
<reference evidence="1 2" key="1">
    <citation type="submission" date="2019-02" db="EMBL/GenBank/DDBJ databases">
        <title>Genomic Encyclopedia of Type Strains, Phase IV (KMG-IV): sequencing the most valuable type-strain genomes for metagenomic binning, comparative biology and taxonomic classification.</title>
        <authorList>
            <person name="Goeker M."/>
        </authorList>
    </citation>
    <scope>NUCLEOTIDE SEQUENCE [LARGE SCALE GENOMIC DNA]</scope>
    <source>
        <strain evidence="1 2">DSM 101727</strain>
    </source>
</reference>
<accession>A0A4Q7L5T4</accession>
<proteinExistence type="predicted"/>
<dbReference type="RefSeq" id="WP_130343444.1">
    <property type="nucleotide sequence ID" value="NZ_SGWQ01000002.1"/>
</dbReference>
<protein>
    <submittedName>
        <fullName evidence="1">Uncharacterized protein</fullName>
    </submittedName>
</protein>
<gene>
    <name evidence="1" type="ORF">EV193_102613</name>
</gene>
<evidence type="ECO:0000313" key="1">
    <source>
        <dbReference type="EMBL" id="RZS43632.1"/>
    </source>
</evidence>
<keyword evidence="2" id="KW-1185">Reference proteome</keyword>
<sequence length="71" mass="7996">MRRTAVKIRYLWWQSCYDGLLHAFPMVVGAPLSHRHYRAKCTHAAPPDVTDPAPGTPRCELCVMMTSQAPT</sequence>
<dbReference type="AlphaFoldDB" id="A0A4Q7L5T4"/>
<dbReference type="Proteomes" id="UP000294257">
    <property type="component" value="Unassembled WGS sequence"/>
</dbReference>
<evidence type="ECO:0000313" key="2">
    <source>
        <dbReference type="Proteomes" id="UP000294257"/>
    </source>
</evidence>
<comment type="caution">
    <text evidence="1">The sequence shown here is derived from an EMBL/GenBank/DDBJ whole genome shotgun (WGS) entry which is preliminary data.</text>
</comment>
<dbReference type="OrthoDB" id="3629012at2"/>